<feature type="domain" description="DOMON" evidence="5">
    <location>
        <begin position="211"/>
        <end position="332"/>
    </location>
</feature>
<proteinExistence type="predicted"/>
<accession>A0AA36F897</accession>
<evidence type="ECO:0000256" key="3">
    <source>
        <dbReference type="ARBA" id="ARBA00023004"/>
    </source>
</evidence>
<evidence type="ECO:0000259" key="5">
    <source>
        <dbReference type="PROSITE" id="PS50836"/>
    </source>
</evidence>
<evidence type="ECO:0000256" key="1">
    <source>
        <dbReference type="ARBA" id="ARBA00001970"/>
    </source>
</evidence>
<dbReference type="PROSITE" id="PS50836">
    <property type="entry name" value="DOMON"/>
    <property type="match status" value="1"/>
</dbReference>
<gene>
    <name evidence="6" type="ORF">OCTVUL_1B024652</name>
</gene>
<comment type="subcellular location">
    <subcellularLocation>
        <location evidence="2">Membrane</location>
        <topology evidence="2">Multi-pass membrane protein</topology>
    </subcellularLocation>
</comment>
<feature type="transmembrane region" description="Helical" evidence="4">
    <location>
        <begin position="581"/>
        <end position="603"/>
    </location>
</feature>
<feature type="transmembrane region" description="Helical" evidence="4">
    <location>
        <begin position="519"/>
        <end position="538"/>
    </location>
</feature>
<dbReference type="InterPro" id="IPR042307">
    <property type="entry name" value="Reeler_sf"/>
</dbReference>
<dbReference type="InterPro" id="IPR005018">
    <property type="entry name" value="DOMON_domain"/>
</dbReference>
<dbReference type="Gene3D" id="2.60.40.4060">
    <property type="entry name" value="Reeler domain"/>
    <property type="match status" value="1"/>
</dbReference>
<organism evidence="6 7">
    <name type="scientific">Octopus vulgaris</name>
    <name type="common">Common octopus</name>
    <dbReference type="NCBI Taxonomy" id="6645"/>
    <lineage>
        <taxon>Eukaryota</taxon>
        <taxon>Metazoa</taxon>
        <taxon>Spiralia</taxon>
        <taxon>Lophotrochozoa</taxon>
        <taxon>Mollusca</taxon>
        <taxon>Cephalopoda</taxon>
        <taxon>Coleoidea</taxon>
        <taxon>Octopodiformes</taxon>
        <taxon>Octopoda</taxon>
        <taxon>Incirrata</taxon>
        <taxon>Octopodidae</taxon>
        <taxon>Octopus</taxon>
    </lineage>
</organism>
<keyword evidence="4" id="KW-0812">Transmembrane</keyword>
<dbReference type="AlphaFoldDB" id="A0AA36F897"/>
<feature type="transmembrane region" description="Helical" evidence="4">
    <location>
        <begin position="456"/>
        <end position="475"/>
    </location>
</feature>
<evidence type="ECO:0000256" key="2">
    <source>
        <dbReference type="ARBA" id="ARBA00004141"/>
    </source>
</evidence>
<dbReference type="InterPro" id="IPR042789">
    <property type="entry name" value="FRRS1L"/>
</dbReference>
<feature type="transmembrane region" description="Helical" evidence="4">
    <location>
        <begin position="378"/>
        <end position="400"/>
    </location>
</feature>
<protein>
    <recommendedName>
        <fullName evidence="5">DOMON domain-containing protein</fullName>
    </recommendedName>
</protein>
<name>A0AA36F897_OCTVU</name>
<evidence type="ECO:0000256" key="4">
    <source>
        <dbReference type="SAM" id="Phobius"/>
    </source>
</evidence>
<dbReference type="CDD" id="cd08544">
    <property type="entry name" value="Reeler"/>
    <property type="match status" value="1"/>
</dbReference>
<keyword evidence="4" id="KW-0472">Membrane</keyword>
<dbReference type="PANTHER" id="PTHR46902:SF1">
    <property type="entry name" value="DOMON DOMAIN-CONTAINING PROTEIN FRRS1L"/>
    <property type="match status" value="1"/>
</dbReference>
<reference evidence="6" key="1">
    <citation type="submission" date="2023-08" db="EMBL/GenBank/DDBJ databases">
        <authorList>
            <person name="Alioto T."/>
            <person name="Alioto T."/>
            <person name="Gomez Garrido J."/>
        </authorList>
    </citation>
    <scope>NUCLEOTIDE SEQUENCE</scope>
</reference>
<keyword evidence="4" id="KW-1133">Transmembrane helix</keyword>
<dbReference type="Proteomes" id="UP001162480">
    <property type="component" value="Chromosome 9"/>
</dbReference>
<evidence type="ECO:0000313" key="6">
    <source>
        <dbReference type="EMBL" id="CAI9728060.1"/>
    </source>
</evidence>
<sequence>MKTERNTKGKLELRVGLRTVLENSIQVLDEKLIFQLSQIHDDHHSEACPFKIHVSSKFYKPNVALTVTVSSIDGSKFQDLQIVARKLSGNDNGPQGTFLGAEREVMIQNCKEVSGDGYVKINNELLSNITFFWSADKYVGHIYFLFTISRDYQTFWIRERSATVLDHTKDLPVPKVPQENIVPLTKQINTADCGKTRGCYREPAGCWELNCKYIVTWKSIDNVVEVEMSMATGRIHNVWMTFALSDDTYEGDDYAFDCIEDFKHGVVSVSLSYIRGVNDIVELDEPKKGIVFETGSHYNNRLRCLFRIQKSAGNKHDYMLKEGKWHVLLGGGKAWDGKKTEHGLGIGRVPIVSVEEVDMSETDDISGISRYPIAKTHVILMILAWIVCAPIGCLMSMYYKRMWPNSRFLEKRYWFVVYWPCMVSVFVLMILAFIFFFVDAGGYVEAPYLPLRAHPIMLIVVFVCVLIIPIIMLLIRCTDGCLQFIFNIICFILCLVTLILAIPTLLISLDYGRYYIPWWITWFLVAIMIIQLIIDILLKIHDFCYYEKNEERREKYEYSKRENPKLYIPEPHPVGRRFKKCCLFVHVFFTVVLSVIVIIVIAAA</sequence>
<feature type="transmembrane region" description="Helical" evidence="4">
    <location>
        <begin position="484"/>
        <end position="507"/>
    </location>
</feature>
<dbReference type="GO" id="GO:1900449">
    <property type="term" value="P:regulation of glutamate receptor signaling pathway"/>
    <property type="evidence" value="ECO:0007669"/>
    <property type="project" value="InterPro"/>
</dbReference>
<dbReference type="EMBL" id="OX597822">
    <property type="protein sequence ID" value="CAI9728060.1"/>
    <property type="molecule type" value="Genomic_DNA"/>
</dbReference>
<dbReference type="InterPro" id="IPR002861">
    <property type="entry name" value="Reeler_dom"/>
</dbReference>
<keyword evidence="3" id="KW-0408">Iron</keyword>
<dbReference type="Pfam" id="PF02014">
    <property type="entry name" value="Reeler"/>
    <property type="match status" value="1"/>
</dbReference>
<evidence type="ECO:0000313" key="7">
    <source>
        <dbReference type="Proteomes" id="UP001162480"/>
    </source>
</evidence>
<dbReference type="GO" id="GO:0099072">
    <property type="term" value="P:regulation of postsynaptic membrane neurotransmitter receptor levels"/>
    <property type="evidence" value="ECO:0007669"/>
    <property type="project" value="TreeGrafter"/>
</dbReference>
<keyword evidence="7" id="KW-1185">Reference proteome</keyword>
<dbReference type="PANTHER" id="PTHR46902">
    <property type="entry name" value="DOMON DOMAIN-CONTAINING PROTEIN FRRS1L"/>
    <property type="match status" value="1"/>
</dbReference>
<comment type="cofactor">
    <cofactor evidence="1">
        <name>heme b</name>
        <dbReference type="ChEBI" id="CHEBI:60344"/>
    </cofactor>
</comment>
<dbReference type="GO" id="GO:0016020">
    <property type="term" value="C:membrane"/>
    <property type="evidence" value="ECO:0007669"/>
    <property type="project" value="UniProtKB-SubCell"/>
</dbReference>
<feature type="transmembrane region" description="Helical" evidence="4">
    <location>
        <begin position="412"/>
        <end position="436"/>
    </location>
</feature>
<dbReference type="CDD" id="cd08760">
    <property type="entry name" value="Cyt_b561_FRRS1_like"/>
    <property type="match status" value="1"/>
</dbReference>